<feature type="compositionally biased region" description="Low complexity" evidence="17">
    <location>
        <begin position="1"/>
        <end position="17"/>
    </location>
</feature>
<accession>A0A7J6MUL7</accession>
<keyword evidence="13" id="KW-0505">Motor protein</keyword>
<evidence type="ECO:0008006" key="30">
    <source>
        <dbReference type="Google" id="ProtNLM"/>
    </source>
</evidence>
<dbReference type="InterPro" id="IPR024743">
    <property type="entry name" value="Dynein_HC_stalk"/>
</dbReference>
<keyword evidence="7" id="KW-0547">Nucleotide-binding</keyword>
<evidence type="ECO:0000313" key="29">
    <source>
        <dbReference type="Proteomes" id="UP000591131"/>
    </source>
</evidence>
<evidence type="ECO:0000256" key="14">
    <source>
        <dbReference type="ARBA" id="ARBA00023212"/>
    </source>
</evidence>
<dbReference type="PANTHER" id="PTHR22878:SF70">
    <property type="entry name" value="DYNEIN HEAVY CHAIN 2, AXONEMAL"/>
    <property type="match status" value="1"/>
</dbReference>
<dbReference type="GO" id="GO:0008569">
    <property type="term" value="F:minus-end-directed microtubule motor activity"/>
    <property type="evidence" value="ECO:0007669"/>
    <property type="project" value="InterPro"/>
</dbReference>
<dbReference type="FunFam" id="1.10.8.1220:FF:000001">
    <property type="entry name" value="Dynein axonemal heavy chain 5"/>
    <property type="match status" value="1"/>
</dbReference>
<evidence type="ECO:0000259" key="22">
    <source>
        <dbReference type="Pfam" id="PF12780"/>
    </source>
</evidence>
<dbReference type="FunFam" id="1.20.140.100:FF:000004">
    <property type="entry name" value="Dynein axonemal heavy chain 6"/>
    <property type="match status" value="1"/>
</dbReference>
<feature type="region of interest" description="Disordered" evidence="17">
    <location>
        <begin position="706"/>
        <end position="727"/>
    </location>
</feature>
<reference evidence="28 29" key="1">
    <citation type="submission" date="2020-04" db="EMBL/GenBank/DDBJ databases">
        <title>Perkinsus chesapeaki whole genome sequence.</title>
        <authorList>
            <person name="Bogema D.R."/>
        </authorList>
    </citation>
    <scope>NUCLEOTIDE SEQUENCE [LARGE SCALE GENOMIC DNA]</scope>
    <source>
        <strain evidence="28">ATCC PRA-425</strain>
    </source>
</reference>
<keyword evidence="14" id="KW-0206">Cytoskeleton</keyword>
<dbReference type="Pfam" id="PF12777">
    <property type="entry name" value="MT"/>
    <property type="match status" value="1"/>
</dbReference>
<evidence type="ECO:0000259" key="18">
    <source>
        <dbReference type="Pfam" id="PF03028"/>
    </source>
</evidence>
<dbReference type="InterPro" id="IPR042219">
    <property type="entry name" value="AAA_lid_11_sf"/>
</dbReference>
<sequence>MSSSSPTSTPVSYSVPGSRHKLQRQRSSSRRPSSSGWRSHIDTDRILHDAYKALGRDSADPNEGESEGPDMVLRMFKASCVYLARELSAGHSVALNSPQTLVLGSDGDPNCPRPILWIDEGALRGGCLNVGDGVHLGPPKGPHRGLNVDAIDSIAALGGTELVSKFVTSFFGKASEYILTAVLKGHSVDIDFTPVGRLTIDTTSGEISFRGIEHDLANVTNQEAAERRGDSFRLAESPSRKRGLHHPSAHQETFTIRHLVEEKARRLAQKLEDHQASRSLRASMSLPGLSLASGMSGERKLNAIVVGRGRLPKAMRATLLNTSFAVDQRKSPPGVSEMPPLLDVFSRTPAAPLKDCLVRPSLVAEIGSYHAPPWSMLLEMDTRPGKAGLIWSQHKAEAWNSTEAQLRMQGRLQQRLWNTLVPPDLPSDLEESSKLLKTVAHDSRLGKTLARWRVDDCTFKNILARYRIWDEALESTDDTLLRFNFYISTPSKSWGVPLDDLCPIEGEVLTRVEAKMDGQTHLWQNVDYAQRIHEMEEEVSHLANSAEGLVDQVLNGYITALRRAIVEYNLRYLFHRRRLSIPFTPSLAPAPFGANAFLVGGIMTFGGPPTDHWRRLVEHSRALLSDGRFVSSSSLCTEMIKLWFEGNYNKTTLFGLGEVDELVDIERAQFLQSQYLEAKVKYMSEEWQTRAAELISKEPALAASRGPLEDPAAEDAGVPPTPSSPGAALTATEGFPVHMPGWVAYDTDRLIEASNHLMSLMLRSIIERSCDDFTSFFESFRRGDEAPLRYPAVAEVSLDAADEPQALLLNTLLVDGNTVKLKYSPDYCQERLTRLFKDIVIAFNDMKGAASALSAEAAAQHRTSLYEVAVGEAHITSLLKRAESVVRECLDAAATVLGMYKPHLSLLTEVGRAHKTAALVEQIPDLLGEEEDNTPSAKVDASSIIEYIRKLREAKRNVLDNCLPMLRTALMATDCSEVNELLCQQASQCIDIVMSALIERIEDRSRKFTSAVEVLEARFKEVPKTEQALVDLEKELDDFDENGQAVYEDEYKDIRHWLNVLFDCDYSASAETLRLVHEAGVRLSAISDMIPERIEQVEFTRDDIEQALGERRDKTVAELEMFKTVIARFADYGDVNTADDNCDRLDTLKAKMQKYVDRREEINSLEGLLGMDITEFEIVEECQAELEVYDKLWNLVREYGLKKHAWYKGAMFQLDAEGVETETMTMWRSAYKLQATFEQDGRKVPMKAATFVKSGLDEVKKHLPLLQALCNPGLRGRHWAEISSVVGFTIAKDKTTTLQKMLDLDMGAYSKDLADVSDRASQEYQIERSLESQQTEWQPVTCEFKPWKETGSFILSGATVDEVQGLIDDHIIKTQTMKGSPSAQPFAERITDWEQFLMQATSVIEVWVKVQGVWLYLEPIFGSEDIMKQIPTEGALFKEVDTAWRDMMERSKEAPAALEVFKQEGILEMLEKSQEQLERVQKGLNDYLESKRLKFPRFFFLSNDELLEILSETKDPVRVQPHLRKAFEGIQALDFEDDKKITAMLSVEKERIALKRVVDPMLARGNVELWLVELEEMMLETIRAVIFDSIADYPTKSYAEWLALWPGQVVIAVGNIFWTSEVMAALTSEGNVGLGKYFQQMDNLLQDIVALVRGDIPRLVRCTLEALVVIFVHNKDTVQELHGKGLSSIDDFDWLVQLRYFVEKNADKKGDVDDVFVRISNSHLGYGYEALGNSSRLIITPLTDRCYRTLCGALHLQYGGAPEGPAGTGKTETVKDLAKALARMCVVFNCSDGLDYIAMGKFFKGLAATGGWCCFDEFNRIDLEVLSVVAQQILTIQTAIKARLTEFEFEGCILPIKWTCNSFITMNPGYAGRSDLPDNLKALFRTVAMMVPDYAMIAEIKLYSFGFEDSRSLARKIVTTYKLCSEQLSSQSHYDYGMRAVFSVLVAAGNLKRKYGTESESVLMLRAINDVNLAKFLAFDVPLFRGITSDLFPGVELPQPDYRALISKLRMHFEKNNLEWIDYLIDKIIQFYECHIVRHSVMLVGLPFSGKTTALNILQAALTDLAESGEMHKGQIVHQARLNPKSIPAGCLYGDFDEVSHEWTDGIVAVLFRNFAKNQTDERKWLVFDGPVDAVWIENMNTVMDENKKLCLNSGEIIAMSSNMRTIFEPMDVEVASPATISRNGMVYFEPHILGYEHLIKKSFKEDLPPTFDSTKVDEADGMQKWLVPPLLHTLKRECSEVSPSQEQNWVQSYLRLFSTLLKPLHDSQEYEGKGVSTVTNIIDCLTVFSIIWSLGAACTTESRKIFDAELRKLLKHEVEEIEHFKKIEPTLPERGSVYDYFFDVKQCKWLPWGDTVTAEQQFPAGASPESIIVRTLDNIRYSFIANHCIDNRIPLLFCGPTGTGKTAYMQGAILSRDKSTTVPIFLGFSAQTQCAQTQDQVDVKLDRRRKDTYGPPTGKLCIVMVDDLNMPSKEAYGAQPPIEIMRQLIDQGGWFDRKDSTHPFRHVIDTLVVTAMGPPGGGRTFITPRFTQLMLLTGFALLDDDNMTRIFSTILDWRFQSQSYPAEVKGLSEKLVSATLEVYKAVASELLPTPLKVHYTFNLRDFAKVMFGVLLLPKDQCDGTNRHVRLWVHEVFRVFGDRLVDEKDRVWLLDQMRDVTRSHLGVSFDEVMKHLDSNGDNKVDTLDEIRLLFFGDLLSAPAAPKRPYAECPDFNGLAKQVTSHLEQYNMMSTSPLNLVLFLYCIEHLSRVARVLKQPGGHSLMVGVGGSGRQSVTKLAAFMADYTIFQIEIAKGYDKLAWRDDLKKLLMGAGSRQEPMVFLFTDTQIKDESFVEDINNMLNTGEVPNLFAPDEKMQCCESVRGYAKSEGKATDGTPTSLFAYFLERIRGMLHIVLCFSPIGNGWRSRLRQFPSLVNCTTIDWFSEWPSDALLSVAEQFLEAVPMADSTRASCVEMCQLFHVESTKLATRFKLELRRHYYATPTSYLELINTFKTLLDEKRGEVSAKRDRYLVGLEKLANTEQSVAGMQKELTDLQPQLVAKNKEVEEMMSVVNAESEKTNAVKEVVSGEEAIASEAADRANAIKTDCEKELGEAMPELNEALSALDTLTGKDIAEIKAMTNPPEPVRLVLTAVCIMKGIGAVKVQDKDTGKKVDDYWPNAKKMVSEMGFLQSLKDYDKDNIPAAVINKIKDYTVKDDFQPARVAKVSKAAYGICCWVRAMETYDRVAKIVAPKREALAAAEAEYATVMVGLNEKRAELQKVLDELQALNDKLDALETEQMNLKNQVEDCSRKLERAEQLITSLGGEKTRWTAMAEQLGYDYDNLTGDVILASGVIAYLGAFTPEFRRDAVSAWSSISQSKEIPGSAEFALERCLGEPVKIRSWTIAGLPNDAFSIENGIIVDKARRWPLCIDPQGQANKWIKNTEKDHKLVTCKFTDGDYLRRLEGCIQFGYPFLIENVLEDMDPAIEPLLLKQTFTKGGMTMMKLGDATIEYNKKFRLYLTSKLRNPHYLPEVSVKVTLLNFMITPVGLEDQLLNLVVSMEKPDLAAEKARVILEGAENKKQLEEIEDKILKVLSSSQGNILEDETAIQVLSASKVLSNEIAEKQSEAEQTELRIDKARNCYVPVAEQASILFFCIADLAQIDPMYQYSLPFFVSLYEMCIRKAPDAQNLADRIEILNDYFMQTLYNNICRSLFEKHKLLMSFQLCCALKESRNELPMRDYRFLLTGGVSMEDPPPKAAPWIPDRCWGELFKMSRLGDPYTNILEAFSQEQDLWKSAYDHSDPLKRILELGSALKAVEGFTEFQRLMVLRCLRADKLVPAIMDFVSNNLGESFVTPPPFDLSSSYADSSNVTPLIFVLSPGSDPFAALSKFAGDQNVEFKSISLGQGQGPRAEQMIEAGMREGSWVVLQNCHLCTSWMPKLERILETMDPKHTHRNYRLWLTSYPSPQFPVAILQNGVKMTNEPPKGLRSNLMGSFLTDPICDPEFFNDKCVKPWHFKKLLYSLCFFHAVIQERRLFGPLGWNIPYEFTESDMRISVLQLQMFINEYASGEVPFKALNYLTGECNYGGRVTDDKDRRLIMTLLADYFTEDVFNDEYCYTPECPQYRPPDGNGSYDDFLEAIRGLPAITDPRVFGFHPNANLTKEQNEAFDLMKAVLQMGSQSGGTAGGSMSPEEVVGAISADILQRMPMPWRVEDVQEAFPMTYTESMNTVLAQELTRYNGLIKVIRESLADIQKAVKGLILMSPQLEAAFHSINDGRTPEMWMAKSYPSLKPLGSYTNDLIERLRNFQSWIDGGKTPHLFWFSGFFFTQAFTTGALQNYARKYTIPIDTVDFDFEVVKGTPSEAPEDGVYIHGLFLEGCRWSEEEWTLTESDPKVLFVEAPRLWLKPMVGSDMNLDYPHYNCPLYKISSRRGVLATTGHSTNFVMYMRLPSNTSEAHWIKRGVAMLTQLDS</sequence>
<comment type="caution">
    <text evidence="28">The sequence shown here is derived from an EMBL/GenBank/DDBJ whole genome shotgun (WGS) entry which is preliminary data.</text>
</comment>
<dbReference type="InterPro" id="IPR004273">
    <property type="entry name" value="Dynein_heavy_D6_P-loop"/>
</dbReference>
<dbReference type="Gene3D" id="1.20.140.100">
    <property type="entry name" value="Dynein heavy chain, N-terminal domain 2"/>
    <property type="match status" value="1"/>
</dbReference>
<dbReference type="Pfam" id="PF12780">
    <property type="entry name" value="AAA_8"/>
    <property type="match status" value="1"/>
</dbReference>
<dbReference type="InterPro" id="IPR027417">
    <property type="entry name" value="P-loop_NTPase"/>
</dbReference>
<evidence type="ECO:0000256" key="15">
    <source>
        <dbReference type="ARBA" id="ARBA00023273"/>
    </source>
</evidence>
<dbReference type="Gene3D" id="1.20.920.30">
    <property type="match status" value="1"/>
</dbReference>
<dbReference type="InterPro" id="IPR043157">
    <property type="entry name" value="Dynein_AAA1S"/>
</dbReference>
<dbReference type="FunFam" id="3.20.180.20:FF:000003">
    <property type="entry name" value="Dynein heavy chain 12, axonemal"/>
    <property type="match status" value="1"/>
</dbReference>
<evidence type="ECO:0000256" key="11">
    <source>
        <dbReference type="ARBA" id="ARBA00023054"/>
    </source>
</evidence>
<dbReference type="Gene3D" id="1.10.287.2620">
    <property type="match status" value="1"/>
</dbReference>
<feature type="domain" description="Dynein heavy chain C-terminal" evidence="27">
    <location>
        <begin position="4148"/>
        <end position="4451"/>
    </location>
</feature>
<feature type="coiled-coil region" evidence="16">
    <location>
        <begin position="3250"/>
        <end position="3301"/>
    </location>
</feature>
<dbReference type="Proteomes" id="UP000591131">
    <property type="component" value="Unassembled WGS sequence"/>
</dbReference>
<evidence type="ECO:0000256" key="10">
    <source>
        <dbReference type="ARBA" id="ARBA00023017"/>
    </source>
</evidence>
<dbReference type="GO" id="GO:0003341">
    <property type="term" value="P:cilium movement"/>
    <property type="evidence" value="ECO:0007669"/>
    <property type="project" value="UniProtKB-ARBA"/>
</dbReference>
<comment type="similarity">
    <text evidence="3">Belongs to the dynein heavy chain family.</text>
</comment>
<feature type="region of interest" description="Disordered" evidence="17">
    <location>
        <begin position="222"/>
        <end position="250"/>
    </location>
</feature>
<feature type="region of interest" description="Disordered" evidence="17">
    <location>
        <begin position="1"/>
        <end position="41"/>
    </location>
</feature>
<feature type="domain" description="Dynein heavy chain ATP-binding dynein motor region" evidence="23">
    <location>
        <begin position="3383"/>
        <end position="3604"/>
    </location>
</feature>
<evidence type="ECO:0000256" key="3">
    <source>
        <dbReference type="ARBA" id="ARBA00008887"/>
    </source>
</evidence>
<evidence type="ECO:0000256" key="8">
    <source>
        <dbReference type="ARBA" id="ARBA00022840"/>
    </source>
</evidence>
<organism evidence="28 29">
    <name type="scientific">Perkinsus chesapeaki</name>
    <name type="common">Clam parasite</name>
    <name type="synonym">Perkinsus andrewsi</name>
    <dbReference type="NCBI Taxonomy" id="330153"/>
    <lineage>
        <taxon>Eukaryota</taxon>
        <taxon>Sar</taxon>
        <taxon>Alveolata</taxon>
        <taxon>Perkinsozoa</taxon>
        <taxon>Perkinsea</taxon>
        <taxon>Perkinsida</taxon>
        <taxon>Perkinsidae</taxon>
        <taxon>Perkinsus</taxon>
    </lineage>
</organism>
<evidence type="ECO:0000256" key="6">
    <source>
        <dbReference type="ARBA" id="ARBA00022737"/>
    </source>
</evidence>
<feature type="compositionally biased region" description="Basic residues" evidence="17">
    <location>
        <begin position="18"/>
        <end position="29"/>
    </location>
</feature>
<evidence type="ECO:0000259" key="25">
    <source>
        <dbReference type="Pfam" id="PF17857"/>
    </source>
</evidence>
<dbReference type="FunFam" id="1.10.8.710:FF:000004">
    <property type="entry name" value="Dynein axonemal heavy chain 6"/>
    <property type="match status" value="1"/>
</dbReference>
<evidence type="ECO:0000259" key="27">
    <source>
        <dbReference type="Pfam" id="PF18199"/>
    </source>
</evidence>
<dbReference type="GO" id="GO:0045505">
    <property type="term" value="F:dynein intermediate chain binding"/>
    <property type="evidence" value="ECO:0007669"/>
    <property type="project" value="InterPro"/>
</dbReference>
<dbReference type="FunFam" id="1.20.920.30:FF:000002">
    <property type="entry name" value="Dynein axonemal heavy chain 3"/>
    <property type="match status" value="1"/>
</dbReference>
<dbReference type="InterPro" id="IPR042222">
    <property type="entry name" value="Dynein_2_N"/>
</dbReference>
<keyword evidence="10" id="KW-0243">Dynein</keyword>
<dbReference type="InterPro" id="IPR041658">
    <property type="entry name" value="AAA_lid_11"/>
</dbReference>
<feature type="domain" description="Dynein heavy chain coiled coil stalk" evidence="21">
    <location>
        <begin position="3013"/>
        <end position="3352"/>
    </location>
</feature>
<dbReference type="Gene3D" id="1.20.1270.280">
    <property type="match status" value="1"/>
</dbReference>
<evidence type="ECO:0000256" key="12">
    <source>
        <dbReference type="ARBA" id="ARBA00023069"/>
    </source>
</evidence>
<dbReference type="PANTHER" id="PTHR22878">
    <property type="entry name" value="DYNEIN HEAVY CHAIN 6, AXONEMAL-LIKE-RELATED"/>
    <property type="match status" value="1"/>
</dbReference>
<dbReference type="Pfam" id="PF18198">
    <property type="entry name" value="AAA_lid_11"/>
    <property type="match status" value="1"/>
</dbReference>
<keyword evidence="6" id="KW-0677">Repeat</keyword>
<dbReference type="GO" id="GO:0005524">
    <property type="term" value="F:ATP binding"/>
    <property type="evidence" value="ECO:0007669"/>
    <property type="project" value="UniProtKB-KW"/>
</dbReference>
<feature type="domain" description="Dynein heavy chain region D6 P-loop" evidence="18">
    <location>
        <begin position="3853"/>
        <end position="3964"/>
    </location>
</feature>
<dbReference type="Gene3D" id="1.10.8.720">
    <property type="entry name" value="Region D6 of dynein motor"/>
    <property type="match status" value="1"/>
</dbReference>
<dbReference type="Pfam" id="PF17852">
    <property type="entry name" value="Dynein_AAA_lid"/>
    <property type="match status" value="1"/>
</dbReference>
<dbReference type="FunFam" id="1.10.287.2620:FF:000002">
    <property type="entry name" value="Dynein heavy chain 2, axonemal"/>
    <property type="match status" value="1"/>
</dbReference>
<evidence type="ECO:0000256" key="7">
    <source>
        <dbReference type="ARBA" id="ARBA00022741"/>
    </source>
</evidence>
<dbReference type="FunFam" id="1.20.1270.280:FF:000001">
    <property type="entry name" value="dynein heavy chain 7, axonemal"/>
    <property type="match status" value="1"/>
</dbReference>
<dbReference type="Gene3D" id="1.10.8.1220">
    <property type="match status" value="1"/>
</dbReference>
<evidence type="ECO:0000313" key="28">
    <source>
        <dbReference type="EMBL" id="KAF4675305.1"/>
    </source>
</evidence>
<evidence type="ECO:0000256" key="2">
    <source>
        <dbReference type="ARBA" id="ARBA00004430"/>
    </source>
</evidence>
<dbReference type="Pfam" id="PF17857">
    <property type="entry name" value="AAA_lid_1"/>
    <property type="match status" value="1"/>
</dbReference>
<dbReference type="Gene3D" id="1.20.920.20">
    <property type="match status" value="1"/>
</dbReference>
<dbReference type="Gene3D" id="1.10.8.710">
    <property type="match status" value="1"/>
</dbReference>
<dbReference type="FunFam" id="1.20.920.20:FF:000006">
    <property type="entry name" value="Dynein, axonemal, heavy chain 6"/>
    <property type="match status" value="1"/>
</dbReference>
<dbReference type="Gene3D" id="3.20.180.20">
    <property type="entry name" value="Dynein heavy chain, N-terminal domain 2"/>
    <property type="match status" value="1"/>
</dbReference>
<dbReference type="Pfam" id="PF08393">
    <property type="entry name" value="DHC_N2"/>
    <property type="match status" value="1"/>
</dbReference>
<feature type="domain" description="Dynein heavy chain AAA lid" evidence="26">
    <location>
        <begin position="4000"/>
        <end position="4142"/>
    </location>
</feature>
<dbReference type="Gene3D" id="3.10.490.20">
    <property type="match status" value="1"/>
</dbReference>
<dbReference type="EMBL" id="JAAPAO010000049">
    <property type="protein sequence ID" value="KAF4675305.1"/>
    <property type="molecule type" value="Genomic_DNA"/>
</dbReference>
<dbReference type="FunFam" id="3.40.50.300:FF:000362">
    <property type="entry name" value="Dynein, axonemal, heavy chain 6"/>
    <property type="match status" value="1"/>
</dbReference>
<dbReference type="InterPro" id="IPR041466">
    <property type="entry name" value="Dynein_AAA5_ext"/>
</dbReference>
<feature type="domain" description="Dynein heavy chain AAA 5 extension" evidence="24">
    <location>
        <begin position="2224"/>
        <end position="2354"/>
    </location>
</feature>
<protein>
    <recommendedName>
        <fullName evidence="30">Dynein heavy chain 1, axonemal</fullName>
    </recommendedName>
</protein>
<dbReference type="Pfam" id="PF12781">
    <property type="entry name" value="AAA_9"/>
    <property type="match status" value="1"/>
</dbReference>
<evidence type="ECO:0000256" key="16">
    <source>
        <dbReference type="SAM" id="Coils"/>
    </source>
</evidence>
<dbReference type="FunFam" id="1.10.8.720:FF:000001">
    <property type="entry name" value="dynein heavy chain 7, axonemal"/>
    <property type="match status" value="1"/>
</dbReference>
<gene>
    <name evidence="28" type="ORF">FOL47_007922</name>
</gene>
<dbReference type="InterPro" id="IPR013602">
    <property type="entry name" value="Dynein_heavy_linker"/>
</dbReference>
<dbReference type="InterPro" id="IPR026983">
    <property type="entry name" value="DHC"/>
</dbReference>
<comment type="subcellular location">
    <subcellularLocation>
        <location evidence="1">Cell projection</location>
        <location evidence="1">Cilium</location>
        <location evidence="1">Flagellum</location>
    </subcellularLocation>
    <subcellularLocation>
        <location evidence="2">Cytoplasm</location>
        <location evidence="2">Cytoskeleton</location>
        <location evidence="2">Cilium axoneme</location>
    </subcellularLocation>
</comment>
<keyword evidence="12" id="KW-0969">Cilium</keyword>
<evidence type="ECO:0000256" key="1">
    <source>
        <dbReference type="ARBA" id="ARBA00004230"/>
    </source>
</evidence>
<feature type="compositionally biased region" description="Basic and acidic residues" evidence="17">
    <location>
        <begin position="224"/>
        <end position="233"/>
    </location>
</feature>
<dbReference type="FunFam" id="3.40.50.300:FF:000223">
    <property type="entry name" value="Dynein heavy chain 3, axonemal"/>
    <property type="match status" value="1"/>
</dbReference>
<keyword evidence="5" id="KW-0493">Microtubule</keyword>
<dbReference type="InterPro" id="IPR042228">
    <property type="entry name" value="Dynein_linker_3"/>
</dbReference>
<dbReference type="InterPro" id="IPR043160">
    <property type="entry name" value="Dynein_C_barrel"/>
</dbReference>
<evidence type="ECO:0000256" key="13">
    <source>
        <dbReference type="ARBA" id="ARBA00023175"/>
    </source>
</evidence>
<keyword evidence="11 16" id="KW-0175">Coiled coil</keyword>
<dbReference type="FunFam" id="3.10.490.20:FF:000001">
    <property type="entry name" value="dynein heavy chain 7, axonemal"/>
    <property type="match status" value="1"/>
</dbReference>
<feature type="domain" description="Dynein heavy chain AAA module D4" evidence="22">
    <location>
        <begin position="2737"/>
        <end position="2997"/>
    </location>
</feature>
<evidence type="ECO:0000256" key="4">
    <source>
        <dbReference type="ARBA" id="ARBA00022490"/>
    </source>
</evidence>
<dbReference type="GO" id="GO:0005858">
    <property type="term" value="C:axonemal dynein complex"/>
    <property type="evidence" value="ECO:0007669"/>
    <property type="project" value="UniProtKB-ARBA"/>
</dbReference>
<dbReference type="Pfam" id="PF12775">
    <property type="entry name" value="AAA_7"/>
    <property type="match status" value="1"/>
</dbReference>
<dbReference type="FunFam" id="3.40.50.300:FF:002141">
    <property type="entry name" value="Dynein heavy chain"/>
    <property type="match status" value="1"/>
</dbReference>
<dbReference type="Gene3D" id="6.10.140.1060">
    <property type="match status" value="1"/>
</dbReference>
<dbReference type="Gene3D" id="1.20.58.1120">
    <property type="match status" value="1"/>
</dbReference>
<feature type="domain" description="Dynein heavy chain 3 AAA+ lid" evidence="25">
    <location>
        <begin position="2576"/>
        <end position="2672"/>
    </location>
</feature>
<feature type="coiled-coil region" evidence="16">
    <location>
        <begin position="998"/>
        <end position="1042"/>
    </location>
</feature>
<evidence type="ECO:0000259" key="23">
    <source>
        <dbReference type="Pfam" id="PF12781"/>
    </source>
</evidence>
<dbReference type="GO" id="GO:0031514">
    <property type="term" value="C:motile cilium"/>
    <property type="evidence" value="ECO:0007669"/>
    <property type="project" value="UniProtKB-SubCell"/>
</dbReference>
<evidence type="ECO:0000256" key="17">
    <source>
        <dbReference type="SAM" id="MobiDB-lite"/>
    </source>
</evidence>
<keyword evidence="4" id="KW-0963">Cytoplasm</keyword>
<dbReference type="Pfam" id="PF18199">
    <property type="entry name" value="Dynein_C"/>
    <property type="match status" value="1"/>
</dbReference>
<dbReference type="Gene3D" id="3.40.50.300">
    <property type="entry name" value="P-loop containing nucleotide triphosphate hydrolases"/>
    <property type="match status" value="5"/>
</dbReference>
<evidence type="ECO:0000259" key="20">
    <source>
        <dbReference type="Pfam" id="PF12774"/>
    </source>
</evidence>
<keyword evidence="8" id="KW-0067">ATP-binding</keyword>
<dbReference type="FunFam" id="3.40.50.300:FF:000044">
    <property type="entry name" value="Dynein heavy chain 5, axonemal"/>
    <property type="match status" value="1"/>
</dbReference>
<dbReference type="SUPFAM" id="SSF52540">
    <property type="entry name" value="P-loop containing nucleoside triphosphate hydrolases"/>
    <property type="match status" value="4"/>
</dbReference>
<keyword evidence="9" id="KW-0282">Flagellum</keyword>
<dbReference type="OrthoDB" id="5593012at2759"/>
<feature type="domain" description="Dynein heavy chain hydrolytic ATP-binding dynein motor region" evidence="20">
    <location>
        <begin position="1726"/>
        <end position="2052"/>
    </location>
</feature>
<dbReference type="FunFam" id="1.20.58.1120:FF:000007">
    <property type="entry name" value="Dynein heavy chain 4"/>
    <property type="match status" value="1"/>
</dbReference>
<evidence type="ECO:0000259" key="21">
    <source>
        <dbReference type="Pfam" id="PF12777"/>
    </source>
</evidence>
<dbReference type="InterPro" id="IPR024317">
    <property type="entry name" value="Dynein_heavy_chain_D4_dom"/>
</dbReference>
<name>A0A7J6MUL7_PERCH</name>
<evidence type="ECO:0000259" key="24">
    <source>
        <dbReference type="Pfam" id="PF17852"/>
    </source>
</evidence>
<dbReference type="InterPro" id="IPR041589">
    <property type="entry name" value="DNAH3_AAA_lid_1"/>
</dbReference>
<dbReference type="Pfam" id="PF03028">
    <property type="entry name" value="Dynein_heavy"/>
    <property type="match status" value="1"/>
</dbReference>
<dbReference type="GO" id="GO:0051959">
    <property type="term" value="F:dynein light intermediate chain binding"/>
    <property type="evidence" value="ECO:0007669"/>
    <property type="project" value="InterPro"/>
</dbReference>
<evidence type="ECO:0000256" key="5">
    <source>
        <dbReference type="ARBA" id="ARBA00022701"/>
    </source>
</evidence>
<dbReference type="InterPro" id="IPR035699">
    <property type="entry name" value="AAA_6"/>
</dbReference>
<dbReference type="Pfam" id="PF12774">
    <property type="entry name" value="AAA_6"/>
    <property type="match status" value="1"/>
</dbReference>
<evidence type="ECO:0000259" key="19">
    <source>
        <dbReference type="Pfam" id="PF08393"/>
    </source>
</evidence>
<dbReference type="InterPro" id="IPR035706">
    <property type="entry name" value="AAA_9"/>
</dbReference>
<dbReference type="InterPro" id="IPR041228">
    <property type="entry name" value="Dynein_C"/>
</dbReference>
<dbReference type="GO" id="GO:0005874">
    <property type="term" value="C:microtubule"/>
    <property type="evidence" value="ECO:0007669"/>
    <property type="project" value="UniProtKB-KW"/>
</dbReference>
<evidence type="ECO:0000256" key="9">
    <source>
        <dbReference type="ARBA" id="ARBA00022846"/>
    </source>
</evidence>
<proteinExistence type="inferred from homology"/>
<keyword evidence="15" id="KW-0966">Cell projection</keyword>
<evidence type="ECO:0000259" key="26">
    <source>
        <dbReference type="Pfam" id="PF18198"/>
    </source>
</evidence>
<dbReference type="Gene3D" id="1.10.472.130">
    <property type="match status" value="1"/>
</dbReference>
<feature type="coiled-coil region" evidence="16">
    <location>
        <begin position="3597"/>
        <end position="3624"/>
    </location>
</feature>
<feature type="domain" description="Dynein heavy chain linker" evidence="19">
    <location>
        <begin position="1180"/>
        <end position="1587"/>
    </location>
</feature>
<keyword evidence="29" id="KW-1185">Reference proteome</keyword>